<dbReference type="Gene3D" id="1.20.930.10">
    <property type="entry name" value="Conserved domain common to transcription factors TFIIS, elongin A, CRSP70"/>
    <property type="match status" value="1"/>
</dbReference>
<evidence type="ECO:0000256" key="1">
    <source>
        <dbReference type="SAM" id="Coils"/>
    </source>
</evidence>
<keyword evidence="1" id="KW-0175">Coiled coil</keyword>
<dbReference type="InterPro" id="IPR021567">
    <property type="entry name" value="LEDGF_IBD"/>
</dbReference>
<evidence type="ECO:0000259" key="3">
    <source>
        <dbReference type="Pfam" id="PF11467"/>
    </source>
</evidence>
<feature type="region of interest" description="Disordered" evidence="2">
    <location>
        <begin position="612"/>
        <end position="655"/>
    </location>
</feature>
<feature type="domain" description="Lens epithelium-derived growth factor integrase-binding" evidence="3">
    <location>
        <begin position="37"/>
        <end position="116"/>
    </location>
</feature>
<feature type="compositionally biased region" description="Low complexity" evidence="2">
    <location>
        <begin position="486"/>
        <end position="513"/>
    </location>
</feature>
<sequence length="823" mass="89751">PTLVQADGSAVVEARLKELIEIGKEQKEQQLKDLDTEARLLLIDRSIKSSLVRDHEDIATCVDRLAVLDRMVISLPVLAKCWTVVETIRKCRRYKRSLEVKIAAQKVFNKFLQLYATADKYELDLAHGELVRHQQRYVRQHSGSGQSDCNMKSTAIPPYTGPKSMAELFQVSLSERRQPSSDTKDAHSVSAVATVKQVDQVDLDSNKAPTFTKPVSHSNNQCCSKPASGLLPIGFSVSDIPLPEESLSEPHTRPSNSCPEPAEAPPAVVNGEEEFEVLDEYEEAGDVKNVPGSIAPNSLAYPTPPVTSTLSTSDYAPVSYVTYNVMQPQFMPTPSFSIMSTVTSDTVAVSPSTTMSRFASSNTVIPHYSAPYSIPYGYGCLPSSSFTQAIQNPLQPTPYTPLANAIPCSAAGSSCYSVPVEVTPPQSTSRAYIPHALHPPTDPPPPYRPYVPSYCETDQPTVDSSIVLSPRSSKDMQSDGNLARHSGPSGRRAPIPSPSSPVRRPSSSSTSNRPEPDRHSRSNRSNTDRRFRSPPHRARSPHALPHPLEHYQRCLTTALSSDEDRPGESSERGWSDETVLKHPSHTAYVNTDDLLTRPDSDDLDTRIARLIGQAARTHQTTKTYGPIRPSDTRKSTNPLGSPPPPPPPLPTSQRILFTHRPPANQTVSSRHVYHKSNRPVANSAYSSFPNEQYRTSSGAGRRGIPPHTPDSPPIRRPADVDHRLNNLGSASVGRNESNSGSTSRRPPGSLSSDDSVLSTCVFSSASRALSTAHIDRPSESSDGLKISTVRFDTPAASVHPDPSNPSSKLSHDEDREIYSMLGV</sequence>
<reference evidence="4" key="1">
    <citation type="submission" date="2019-05" db="EMBL/GenBank/DDBJ databases">
        <title>Annotation for the trematode Fasciolopsis buski.</title>
        <authorList>
            <person name="Choi Y.-J."/>
        </authorList>
    </citation>
    <scope>NUCLEOTIDE SEQUENCE</scope>
    <source>
        <strain evidence="4">HT</strain>
        <tissue evidence="4">Whole worm</tissue>
    </source>
</reference>
<dbReference type="EMBL" id="LUCM01002545">
    <property type="protein sequence ID" value="KAA0197183.1"/>
    <property type="molecule type" value="Genomic_DNA"/>
</dbReference>
<feature type="compositionally biased region" description="Basic and acidic residues" evidence="2">
    <location>
        <begin position="562"/>
        <end position="579"/>
    </location>
</feature>
<feature type="compositionally biased region" description="Pro residues" evidence="2">
    <location>
        <begin position="440"/>
        <end position="449"/>
    </location>
</feature>
<feature type="region of interest" description="Disordered" evidence="2">
    <location>
        <begin position="768"/>
        <end position="823"/>
    </location>
</feature>
<feature type="region of interest" description="Disordered" evidence="2">
    <location>
        <begin position="426"/>
        <end position="579"/>
    </location>
</feature>
<dbReference type="SUPFAM" id="SSF140576">
    <property type="entry name" value="HIV integrase-binding domain"/>
    <property type="match status" value="1"/>
</dbReference>
<evidence type="ECO:0000313" key="4">
    <source>
        <dbReference type="EMBL" id="KAA0197183.1"/>
    </source>
</evidence>
<gene>
    <name evidence="4" type="ORF">FBUS_06220</name>
</gene>
<proteinExistence type="predicted"/>
<dbReference type="InterPro" id="IPR036218">
    <property type="entry name" value="HIVI-bd_sf"/>
</dbReference>
<keyword evidence="5" id="KW-1185">Reference proteome</keyword>
<dbReference type="Proteomes" id="UP000728185">
    <property type="component" value="Unassembled WGS sequence"/>
</dbReference>
<feature type="coiled-coil region" evidence="1">
    <location>
        <begin position="17"/>
        <end position="44"/>
    </location>
</feature>
<comment type="caution">
    <text evidence="4">The sequence shown here is derived from an EMBL/GenBank/DDBJ whole genome shotgun (WGS) entry which is preliminary data.</text>
</comment>
<feature type="compositionally biased region" description="Pro residues" evidence="2">
    <location>
        <begin position="640"/>
        <end position="650"/>
    </location>
</feature>
<dbReference type="InterPro" id="IPR035441">
    <property type="entry name" value="TFIIS/LEDGF_dom_sf"/>
</dbReference>
<organism evidence="4 5">
    <name type="scientific">Fasciolopsis buskii</name>
    <dbReference type="NCBI Taxonomy" id="27845"/>
    <lineage>
        <taxon>Eukaryota</taxon>
        <taxon>Metazoa</taxon>
        <taxon>Spiralia</taxon>
        <taxon>Lophotrochozoa</taxon>
        <taxon>Platyhelminthes</taxon>
        <taxon>Trematoda</taxon>
        <taxon>Digenea</taxon>
        <taxon>Plagiorchiida</taxon>
        <taxon>Echinostomata</taxon>
        <taxon>Echinostomatoidea</taxon>
        <taxon>Fasciolidae</taxon>
        <taxon>Fasciolopsis</taxon>
    </lineage>
</organism>
<feature type="compositionally biased region" description="Polar residues" evidence="2">
    <location>
        <begin position="679"/>
        <end position="698"/>
    </location>
</feature>
<protein>
    <recommendedName>
        <fullName evidence="3">Lens epithelium-derived growth factor integrase-binding domain-containing protein</fullName>
    </recommendedName>
</protein>
<feature type="compositionally biased region" description="Basic and acidic residues" evidence="2">
    <location>
        <begin position="514"/>
        <end position="531"/>
    </location>
</feature>
<dbReference type="OrthoDB" id="62853at2759"/>
<feature type="region of interest" description="Disordered" evidence="2">
    <location>
        <begin position="243"/>
        <end position="266"/>
    </location>
</feature>
<dbReference type="AlphaFoldDB" id="A0A8E0VN03"/>
<feature type="non-terminal residue" evidence="4">
    <location>
        <position position="823"/>
    </location>
</feature>
<name>A0A8E0VN03_9TREM</name>
<feature type="region of interest" description="Disordered" evidence="2">
    <location>
        <begin position="679"/>
        <end position="755"/>
    </location>
</feature>
<evidence type="ECO:0000313" key="5">
    <source>
        <dbReference type="Proteomes" id="UP000728185"/>
    </source>
</evidence>
<dbReference type="Pfam" id="PF11467">
    <property type="entry name" value="LEDGF"/>
    <property type="match status" value="1"/>
</dbReference>
<evidence type="ECO:0000256" key="2">
    <source>
        <dbReference type="SAM" id="MobiDB-lite"/>
    </source>
</evidence>
<feature type="compositionally biased region" description="Pro residues" evidence="2">
    <location>
        <begin position="706"/>
        <end position="715"/>
    </location>
</feature>
<accession>A0A8E0VN03</accession>
<feature type="compositionally biased region" description="Polar residues" evidence="2">
    <location>
        <begin position="726"/>
        <end position="755"/>
    </location>
</feature>
<feature type="compositionally biased region" description="Polar residues" evidence="2">
    <location>
        <begin position="456"/>
        <end position="471"/>
    </location>
</feature>
<feature type="compositionally biased region" description="Low complexity" evidence="2">
    <location>
        <begin position="254"/>
        <end position="266"/>
    </location>
</feature>